<feature type="domain" description="Fibronectin type-III" evidence="2">
    <location>
        <begin position="42"/>
        <end position="142"/>
    </location>
</feature>
<proteinExistence type="predicted"/>
<evidence type="ECO:0000256" key="1">
    <source>
        <dbReference type="SAM" id="SignalP"/>
    </source>
</evidence>
<dbReference type="Pfam" id="PF00041">
    <property type="entry name" value="fn3"/>
    <property type="match status" value="1"/>
</dbReference>
<dbReference type="InterPro" id="IPR050617">
    <property type="entry name" value="E3_ligase_FN3/SPRY"/>
</dbReference>
<feature type="signal peptide" evidence="1">
    <location>
        <begin position="1"/>
        <end position="39"/>
    </location>
</feature>
<dbReference type="Gene3D" id="2.60.40.10">
    <property type="entry name" value="Immunoglobulins"/>
    <property type="match status" value="1"/>
</dbReference>
<keyword evidence="3" id="KW-0675">Receptor</keyword>
<dbReference type="SUPFAM" id="SSF49265">
    <property type="entry name" value="Fibronectin type III"/>
    <property type="match status" value="1"/>
</dbReference>
<dbReference type="EMBL" id="BMAT01011025">
    <property type="protein sequence ID" value="GFR65157.1"/>
    <property type="molecule type" value="Genomic_DNA"/>
</dbReference>
<dbReference type="Proteomes" id="UP000762676">
    <property type="component" value="Unassembled WGS sequence"/>
</dbReference>
<evidence type="ECO:0000313" key="3">
    <source>
        <dbReference type="EMBL" id="GFR65157.1"/>
    </source>
</evidence>
<dbReference type="InterPro" id="IPR003961">
    <property type="entry name" value="FN3_dom"/>
</dbReference>
<organism evidence="3 4">
    <name type="scientific">Elysia marginata</name>
    <dbReference type="NCBI Taxonomy" id="1093978"/>
    <lineage>
        <taxon>Eukaryota</taxon>
        <taxon>Metazoa</taxon>
        <taxon>Spiralia</taxon>
        <taxon>Lophotrochozoa</taxon>
        <taxon>Mollusca</taxon>
        <taxon>Gastropoda</taxon>
        <taxon>Heterobranchia</taxon>
        <taxon>Euthyneura</taxon>
        <taxon>Panpulmonata</taxon>
        <taxon>Sacoglossa</taxon>
        <taxon>Placobranchoidea</taxon>
        <taxon>Plakobranchidae</taxon>
        <taxon>Elysia</taxon>
    </lineage>
</organism>
<dbReference type="PANTHER" id="PTHR24099:SF16">
    <property type="entry name" value="E3 UBIQUITIN-PROTEIN LIGASE MIDLINE-1-LIKE ISOFORM X1"/>
    <property type="match status" value="1"/>
</dbReference>
<evidence type="ECO:0000313" key="4">
    <source>
        <dbReference type="Proteomes" id="UP000762676"/>
    </source>
</evidence>
<accession>A0AAV4EVS3</accession>
<dbReference type="InterPro" id="IPR036116">
    <property type="entry name" value="FN3_sf"/>
</dbReference>
<dbReference type="AlphaFoldDB" id="A0AAV4EVS3"/>
<evidence type="ECO:0000259" key="2">
    <source>
        <dbReference type="PROSITE" id="PS50853"/>
    </source>
</evidence>
<comment type="caution">
    <text evidence="3">The sequence shown here is derived from an EMBL/GenBank/DDBJ whole genome shotgun (WGS) entry which is preliminary data.</text>
</comment>
<keyword evidence="1" id="KW-0732">Signal</keyword>
<dbReference type="SMART" id="SM00060">
    <property type="entry name" value="FN3"/>
    <property type="match status" value="1"/>
</dbReference>
<protein>
    <submittedName>
        <fullName evidence="3">Receptor-type tyrosine-protein phosphatase F</fullName>
    </submittedName>
</protein>
<keyword evidence="4" id="KW-1185">Reference proteome</keyword>
<reference evidence="3 4" key="1">
    <citation type="journal article" date="2021" name="Elife">
        <title>Chloroplast acquisition without the gene transfer in kleptoplastic sea slugs, Plakobranchus ocellatus.</title>
        <authorList>
            <person name="Maeda T."/>
            <person name="Takahashi S."/>
            <person name="Yoshida T."/>
            <person name="Shimamura S."/>
            <person name="Takaki Y."/>
            <person name="Nagai Y."/>
            <person name="Toyoda A."/>
            <person name="Suzuki Y."/>
            <person name="Arimoto A."/>
            <person name="Ishii H."/>
            <person name="Satoh N."/>
            <person name="Nishiyama T."/>
            <person name="Hasebe M."/>
            <person name="Maruyama T."/>
            <person name="Minagawa J."/>
            <person name="Obokata J."/>
            <person name="Shigenobu S."/>
        </authorList>
    </citation>
    <scope>NUCLEOTIDE SEQUENCE [LARGE SCALE GENOMIC DNA]</scope>
</reference>
<gene>
    <name evidence="3" type="ORF">ElyMa_005523200</name>
</gene>
<dbReference type="CDD" id="cd00063">
    <property type="entry name" value="FN3"/>
    <property type="match status" value="1"/>
</dbReference>
<dbReference type="PANTHER" id="PTHR24099">
    <property type="entry name" value="E3 UBIQUITIN-PROTEIN LIGASE TRIM36-RELATED"/>
    <property type="match status" value="1"/>
</dbReference>
<dbReference type="InterPro" id="IPR013783">
    <property type="entry name" value="Ig-like_fold"/>
</dbReference>
<name>A0AAV4EVS3_9GAST</name>
<dbReference type="PROSITE" id="PS50853">
    <property type="entry name" value="FN3"/>
    <property type="match status" value="1"/>
</dbReference>
<sequence length="151" mass="16827">MVFHRLFLRPRSALSPSPMLLLLLFHALMVALLLRPCAGAGVPSPPTVLRGAGVEPTSVTLRWLPDRTSVEPATSYVIQYYELPSEPGGRRGRLMEETDIMPPFYTVQHLKPHTKYSFSILGVNSWGRSRPSQSVELETGQLGWFCAHALL</sequence>
<feature type="chain" id="PRO_5043864860" evidence="1">
    <location>
        <begin position="40"/>
        <end position="151"/>
    </location>
</feature>